<dbReference type="GO" id="GO:0015979">
    <property type="term" value="P:photosynthesis"/>
    <property type="evidence" value="ECO:0007669"/>
    <property type="project" value="UniProtKB-KW"/>
</dbReference>
<evidence type="ECO:0000313" key="7">
    <source>
        <dbReference type="Proteomes" id="UP000486602"/>
    </source>
</evidence>
<dbReference type="InterPro" id="IPR036278">
    <property type="entry name" value="Sialidase_sf"/>
</dbReference>
<dbReference type="SUPFAM" id="SSF50939">
    <property type="entry name" value="Sialidases"/>
    <property type="match status" value="1"/>
</dbReference>
<dbReference type="GO" id="GO:0009523">
    <property type="term" value="C:photosystem II"/>
    <property type="evidence" value="ECO:0007669"/>
    <property type="project" value="UniProtKB-KW"/>
</dbReference>
<dbReference type="InterPro" id="IPR015943">
    <property type="entry name" value="WD40/YVTN_repeat-like_dom_sf"/>
</dbReference>
<dbReference type="AlphaFoldDB" id="A0A7K3WTB2"/>
<evidence type="ECO:0000313" key="6">
    <source>
        <dbReference type="EMBL" id="NEN24920.1"/>
    </source>
</evidence>
<dbReference type="SUPFAM" id="SSF110296">
    <property type="entry name" value="Oligoxyloglucan reducing end-specific cellobiohydrolase"/>
    <property type="match status" value="1"/>
</dbReference>
<keyword evidence="2" id="KW-0732">Signal</keyword>
<keyword evidence="7" id="KW-1185">Reference proteome</keyword>
<evidence type="ECO:0000259" key="4">
    <source>
        <dbReference type="Pfam" id="PF14870"/>
    </source>
</evidence>
<proteinExistence type="predicted"/>
<name>A0A7K3WTB2_9FLAO</name>
<comment type="caution">
    <text evidence="6">The sequence shown here is derived from an EMBL/GenBank/DDBJ whole genome shotgun (WGS) entry which is preliminary data.</text>
</comment>
<dbReference type="RefSeq" id="WP_163286313.1">
    <property type="nucleotide sequence ID" value="NZ_JAAGVY010000036.1"/>
</dbReference>
<dbReference type="InterPro" id="IPR026444">
    <property type="entry name" value="Secre_tail"/>
</dbReference>
<keyword evidence="3" id="KW-0604">Photosystem II</keyword>
<dbReference type="EMBL" id="JAAGVY010000036">
    <property type="protein sequence ID" value="NEN24920.1"/>
    <property type="molecule type" value="Genomic_DNA"/>
</dbReference>
<sequence>MTYSKKLQTASFRLFTSPMMFLILISLPGFVQAQWNYLNSPVTYDSYMEVVNRDTVVYSYGNTGKIYRTVNGGETWSDFQMGLEYSWIFDFDFPTNQVGYGCGGTYFGNFTDVIIKTENAGETWDTLSTNSFGVYTFDYIDFLNVDTGFVASTYILLRTEDGGANFTTLVINGQSVIQIRDIYLTSSGVLFASCTEQISPNNHHISIYRSSDFGETWQEVYADDMEDADNFNNRFVATMHFPSPQTGYATGGNGLLLKTTDAGLTWSQSFISPFTNLSTLYFTSVDIGYTNNAGGIHKTTDGGNTWVAQNMNVPAIVKDIQFATENTGYALTDQKIYKTSNGGDVLTVENPKPSDGISVFPNPARDLVSVKNENGDLISVKIIDVAGRIVKTINQNFENINISEIALGNYFLRIESNEGVVSRKLVVK</sequence>
<keyword evidence="1" id="KW-0602">Photosynthesis</keyword>
<dbReference type="Pfam" id="PF18962">
    <property type="entry name" value="Por_Secre_tail"/>
    <property type="match status" value="1"/>
</dbReference>
<evidence type="ECO:0000256" key="1">
    <source>
        <dbReference type="ARBA" id="ARBA00022531"/>
    </source>
</evidence>
<dbReference type="Pfam" id="PF14870">
    <property type="entry name" value="PSII_BNR"/>
    <property type="match status" value="1"/>
</dbReference>
<dbReference type="CDD" id="cd15482">
    <property type="entry name" value="Sialidase_non-viral"/>
    <property type="match status" value="1"/>
</dbReference>
<dbReference type="Gene3D" id="2.130.10.10">
    <property type="entry name" value="YVTN repeat-like/Quinoprotein amine dehydrogenase"/>
    <property type="match status" value="2"/>
</dbReference>
<gene>
    <name evidence="6" type="ORF">G3O08_15575</name>
</gene>
<protein>
    <submittedName>
        <fullName evidence="6">T9SS type A sorting domain-containing protein</fullName>
    </submittedName>
</protein>
<organism evidence="6 7">
    <name type="scientific">Cryomorpha ignava</name>
    <dbReference type="NCBI Taxonomy" id="101383"/>
    <lineage>
        <taxon>Bacteria</taxon>
        <taxon>Pseudomonadati</taxon>
        <taxon>Bacteroidota</taxon>
        <taxon>Flavobacteriia</taxon>
        <taxon>Flavobacteriales</taxon>
        <taxon>Cryomorphaceae</taxon>
        <taxon>Cryomorpha</taxon>
    </lineage>
</organism>
<dbReference type="InterPro" id="IPR028203">
    <property type="entry name" value="PSII_CF48-like_dom"/>
</dbReference>
<reference evidence="6 7" key="1">
    <citation type="submission" date="2020-02" db="EMBL/GenBank/DDBJ databases">
        <title>Out from the shadows clarifying the taxonomy of the family Cryomorphaceae and related taxa by utilizing the GTDB taxonomic framework.</title>
        <authorList>
            <person name="Bowman J.P."/>
        </authorList>
    </citation>
    <scope>NUCLEOTIDE SEQUENCE [LARGE SCALE GENOMIC DNA]</scope>
    <source>
        <strain evidence="6 7">QSSC 1-22</strain>
    </source>
</reference>
<accession>A0A7K3WTB2</accession>
<dbReference type="NCBIfam" id="TIGR04183">
    <property type="entry name" value="Por_Secre_tail"/>
    <property type="match status" value="1"/>
</dbReference>
<evidence type="ECO:0000259" key="5">
    <source>
        <dbReference type="Pfam" id="PF18962"/>
    </source>
</evidence>
<feature type="domain" description="Photosynthesis system II assembly factor Ycf48/Hcf136-like" evidence="4">
    <location>
        <begin position="207"/>
        <end position="309"/>
    </location>
</feature>
<evidence type="ECO:0000256" key="2">
    <source>
        <dbReference type="ARBA" id="ARBA00022729"/>
    </source>
</evidence>
<dbReference type="PANTHER" id="PTHR47199">
    <property type="entry name" value="PHOTOSYSTEM II STABILITY/ASSEMBLY FACTOR HCF136, CHLOROPLASTIC"/>
    <property type="match status" value="1"/>
</dbReference>
<dbReference type="PANTHER" id="PTHR47199:SF2">
    <property type="entry name" value="PHOTOSYSTEM II STABILITY_ASSEMBLY FACTOR HCF136, CHLOROPLASTIC"/>
    <property type="match status" value="1"/>
</dbReference>
<dbReference type="Proteomes" id="UP000486602">
    <property type="component" value="Unassembled WGS sequence"/>
</dbReference>
<feature type="domain" description="Secretion system C-terminal sorting" evidence="5">
    <location>
        <begin position="359"/>
        <end position="427"/>
    </location>
</feature>
<evidence type="ECO:0000256" key="3">
    <source>
        <dbReference type="ARBA" id="ARBA00023276"/>
    </source>
</evidence>